<protein>
    <recommendedName>
        <fullName evidence="1">Right handed beta helix domain-containing protein</fullName>
    </recommendedName>
</protein>
<accession>A0A380TEY1</accession>
<dbReference type="AlphaFoldDB" id="A0A380TEY1"/>
<organism evidence="2">
    <name type="scientific">metagenome</name>
    <dbReference type="NCBI Taxonomy" id="256318"/>
    <lineage>
        <taxon>unclassified sequences</taxon>
        <taxon>metagenomes</taxon>
    </lineage>
</organism>
<dbReference type="Pfam" id="PF13229">
    <property type="entry name" value="Beta_helix"/>
    <property type="match status" value="1"/>
</dbReference>
<dbReference type="PANTHER" id="PTHR36453:SF1">
    <property type="entry name" value="RIGHT HANDED BETA HELIX DOMAIN-CONTAINING PROTEIN"/>
    <property type="match status" value="1"/>
</dbReference>
<name>A0A380TEY1_9ZZZZ</name>
<dbReference type="InterPro" id="IPR039448">
    <property type="entry name" value="Beta_helix"/>
</dbReference>
<evidence type="ECO:0000259" key="1">
    <source>
        <dbReference type="Pfam" id="PF13229"/>
    </source>
</evidence>
<dbReference type="InterPro" id="IPR011050">
    <property type="entry name" value="Pectin_lyase_fold/virulence"/>
</dbReference>
<dbReference type="PANTHER" id="PTHR36453">
    <property type="entry name" value="SECRETED PROTEIN-RELATED"/>
    <property type="match status" value="1"/>
</dbReference>
<dbReference type="EMBL" id="UIDG01000223">
    <property type="protein sequence ID" value="SUS06587.1"/>
    <property type="molecule type" value="Genomic_DNA"/>
</dbReference>
<feature type="domain" description="Right handed beta helix" evidence="1">
    <location>
        <begin position="328"/>
        <end position="520"/>
    </location>
</feature>
<gene>
    <name evidence="2" type="ORF">DF3PB_30040</name>
</gene>
<dbReference type="SMART" id="SM00710">
    <property type="entry name" value="PbH1"/>
    <property type="match status" value="6"/>
</dbReference>
<evidence type="ECO:0000313" key="2">
    <source>
        <dbReference type="EMBL" id="SUS06587.1"/>
    </source>
</evidence>
<dbReference type="InterPro" id="IPR012334">
    <property type="entry name" value="Pectin_lyas_fold"/>
</dbReference>
<dbReference type="InterPro" id="IPR006626">
    <property type="entry name" value="PbH1"/>
</dbReference>
<proteinExistence type="predicted"/>
<dbReference type="SUPFAM" id="SSF51126">
    <property type="entry name" value="Pectin lyase-like"/>
    <property type="match status" value="1"/>
</dbReference>
<reference evidence="2" key="1">
    <citation type="submission" date="2018-07" db="EMBL/GenBank/DDBJ databases">
        <authorList>
            <person name="Quirk P.G."/>
            <person name="Krulwich T.A."/>
        </authorList>
    </citation>
    <scope>NUCLEOTIDE SEQUENCE</scope>
</reference>
<dbReference type="Gene3D" id="2.160.20.10">
    <property type="entry name" value="Single-stranded right-handed beta-helix, Pectin lyase-like"/>
    <property type="match status" value="2"/>
</dbReference>
<sequence>MVPSPLLFVAGVLSLATALQAADFFVAPTGDDRASGTLAAPFRTLRHAVKVMSPGDHCILRGGTYREEIVIEKPNLTFSAQEGEYVLLSGCDQVADWKEGRIEVSGLTCQQAAVPARVYAVFGDGRPLPLARWPNKTADMLSYKDWAETNVDGKKAQASLTALPAKAADFWRDGFYVGVHAETPPLKTWFTIAGRITSSRGDTLSLDQTTYGFGGENGSGAGFGYIIDSLGALDADGEWCWRNGSLYLKLAESGPRPVIEAQTRLFIMWIQADGTTLQGLNFKAGALDVTGDKAKILGCTFRYSSAFHHVGDPSGASNWGVPAIATAGVHVQGAHAEIRDCYFAHSWWSGLTLSGSHLLVENCLVEDCNWIGRRGGGIQCHGDDNVIRRCTVRRTGGSSIEGGNANWLKKYARRNLWELNRCEEPGCLVVDQAFFYINLQRGDNPPSDSEWRYNLLLNNRGPDRGNWRESAKIGIYVDNSSSGFKVHHNIVVGCGSGIRYNDHKDGEQAGRDVYFCNNTFYKTEQAFALGVWKREGPNGDKLPARMDAGITFRNNLALDCGKFGYMNGNAPIGDNNYGFIAADTAVIAAENLDFRLKPGTRFVDCAPVIPGITDGYHGAWPDMGALESGLDPWVAGASLVRPVFPD</sequence>